<dbReference type="CDD" id="cd05568">
    <property type="entry name" value="PTS_IIB_bgl_like"/>
    <property type="match status" value="1"/>
</dbReference>
<dbReference type="InterPro" id="IPR050661">
    <property type="entry name" value="BglG_antiterminators"/>
</dbReference>
<organism evidence="8 9">
    <name type="scientific">Liquorilactobacillus ghanensis DSM 18630</name>
    <dbReference type="NCBI Taxonomy" id="1423750"/>
    <lineage>
        <taxon>Bacteria</taxon>
        <taxon>Bacillati</taxon>
        <taxon>Bacillota</taxon>
        <taxon>Bacilli</taxon>
        <taxon>Lactobacillales</taxon>
        <taxon>Lactobacillaceae</taxon>
        <taxon>Liquorilactobacillus</taxon>
    </lineage>
</organism>
<keyword evidence="2" id="KW-0677">Repeat</keyword>
<dbReference type="InterPro" id="IPR036634">
    <property type="entry name" value="PRD_sf"/>
</dbReference>
<dbReference type="Gene3D" id="3.40.930.10">
    <property type="entry name" value="Mannitol-specific EII, Chain A"/>
    <property type="match status" value="1"/>
</dbReference>
<dbReference type="PANTHER" id="PTHR30185:SF18">
    <property type="entry name" value="TRANSCRIPTIONAL REGULATOR MTLR"/>
    <property type="match status" value="1"/>
</dbReference>
<dbReference type="GO" id="GO:0008982">
    <property type="term" value="F:protein-N(PI)-phosphohistidine-sugar phosphotransferase activity"/>
    <property type="evidence" value="ECO:0007669"/>
    <property type="project" value="InterPro"/>
</dbReference>
<dbReference type="SUPFAM" id="SSF63520">
    <property type="entry name" value="PTS-regulatory domain, PRD"/>
    <property type="match status" value="2"/>
</dbReference>
<keyword evidence="3" id="KW-0805">Transcription regulation</keyword>
<evidence type="ECO:0000256" key="2">
    <source>
        <dbReference type="ARBA" id="ARBA00022737"/>
    </source>
</evidence>
<keyword evidence="9" id="KW-1185">Reference proteome</keyword>
<dbReference type="Gene3D" id="1.10.1790.10">
    <property type="entry name" value="PRD domain"/>
    <property type="match status" value="1"/>
</dbReference>
<evidence type="ECO:0000313" key="8">
    <source>
        <dbReference type="EMBL" id="KRM03971.1"/>
    </source>
</evidence>
<dbReference type="SUPFAM" id="SSF55804">
    <property type="entry name" value="Phoshotransferase/anion transport protein"/>
    <property type="match status" value="1"/>
</dbReference>
<dbReference type="InterPro" id="IPR002178">
    <property type="entry name" value="PTS_EIIA_type-2_dom"/>
</dbReference>
<keyword evidence="1" id="KW-0808">Transferase</keyword>
<dbReference type="InterPro" id="IPR013011">
    <property type="entry name" value="PTS_EIIB_2"/>
</dbReference>
<dbReference type="InterPro" id="IPR036095">
    <property type="entry name" value="PTS_EIIB-like_sf"/>
</dbReference>
<dbReference type="EMBL" id="AZGB01000030">
    <property type="protein sequence ID" value="KRM03971.1"/>
    <property type="molecule type" value="Genomic_DNA"/>
</dbReference>
<dbReference type="Gene3D" id="3.40.50.2300">
    <property type="match status" value="1"/>
</dbReference>
<dbReference type="SUPFAM" id="SSF52794">
    <property type="entry name" value="PTS system IIB component-like"/>
    <property type="match status" value="1"/>
</dbReference>
<name>A0A0R1VM53_9LACO</name>
<evidence type="ECO:0000256" key="3">
    <source>
        <dbReference type="ARBA" id="ARBA00023015"/>
    </source>
</evidence>
<evidence type="ECO:0000313" key="9">
    <source>
        <dbReference type="Proteomes" id="UP000051451"/>
    </source>
</evidence>
<dbReference type="OrthoDB" id="9776005at2"/>
<dbReference type="AlphaFoldDB" id="A0A0R1VM53"/>
<dbReference type="Proteomes" id="UP000051451">
    <property type="component" value="Unassembled WGS sequence"/>
</dbReference>
<proteinExistence type="predicted"/>
<dbReference type="InterPro" id="IPR011608">
    <property type="entry name" value="PRD"/>
</dbReference>
<dbReference type="InterPro" id="IPR016152">
    <property type="entry name" value="PTrfase/Anion_transptr"/>
</dbReference>
<dbReference type="GO" id="GO:0006355">
    <property type="term" value="P:regulation of DNA-templated transcription"/>
    <property type="evidence" value="ECO:0007669"/>
    <property type="project" value="InterPro"/>
</dbReference>
<dbReference type="PANTHER" id="PTHR30185">
    <property type="entry name" value="CRYPTIC BETA-GLUCOSIDE BGL OPERON ANTITERMINATOR"/>
    <property type="match status" value="1"/>
</dbReference>
<feature type="domain" description="PRD" evidence="7">
    <location>
        <begin position="125"/>
        <end position="232"/>
    </location>
</feature>
<dbReference type="PROSITE" id="PS51372">
    <property type="entry name" value="PRD_2"/>
    <property type="match status" value="1"/>
</dbReference>
<evidence type="ECO:0000259" key="6">
    <source>
        <dbReference type="PROSITE" id="PS51099"/>
    </source>
</evidence>
<evidence type="ECO:0000259" key="7">
    <source>
        <dbReference type="PROSITE" id="PS51372"/>
    </source>
</evidence>
<dbReference type="Pfam" id="PF00359">
    <property type="entry name" value="PTS_EIIA_2"/>
    <property type="match status" value="1"/>
</dbReference>
<protein>
    <submittedName>
        <fullName evidence="8">Transcriptional regulator ManR</fullName>
    </submittedName>
</protein>
<dbReference type="Pfam" id="PF00874">
    <property type="entry name" value="PRD"/>
    <property type="match status" value="2"/>
</dbReference>
<sequence length="478" mass="55423">MTGEPRKLIFFENQFTEWIGSQRMSVIHDKLIDFFVRNNFSYSDESLNTLALTILIIVKRAANNHLLEENLKQDLKITNLAEYPLIYNLLNCLKDDFKHNFSSNEIFLITSIFIGLGFGLKNSMHFSQEFKLKVADLINSVGRALEIDFISDERLFHNLELHLYQLIYRAKSNFQIKNPLLKDIRNKYPSLFAVVWLFVNQFIEEYNIKITLDEVAFITLHFQTSLDRSIQTINALIVCPNGIGTSAYVKAQISKFFPNISAHLANTRDLDIMTLDNFDFILSTVSLKKNYKLPVLEVSTLINFNELKQISELYVRSLYRKYAIQDLYINQQQDVMYINHLIGQNIFQGNFKSYLDILNFLIGKANENGFIEKGFRESVLKREKLMSTYLSGKTALPHGNPSLVKKSFLIALVLSKDTDWQGKMVNVVLLLGIKSSDVSHSQKLMSFLMDKINENENKDLRNYLFQLKEVKLNAKCFF</sequence>
<feature type="domain" description="PTS EIIA type-2" evidence="5">
    <location>
        <begin position="335"/>
        <end position="478"/>
    </location>
</feature>
<reference evidence="8 9" key="1">
    <citation type="journal article" date="2015" name="Genome Announc.">
        <title>Expanding the biotechnology potential of lactobacilli through comparative genomics of 213 strains and associated genera.</title>
        <authorList>
            <person name="Sun Z."/>
            <person name="Harris H.M."/>
            <person name="McCann A."/>
            <person name="Guo C."/>
            <person name="Argimon S."/>
            <person name="Zhang W."/>
            <person name="Yang X."/>
            <person name="Jeffery I.B."/>
            <person name="Cooney J.C."/>
            <person name="Kagawa T.F."/>
            <person name="Liu W."/>
            <person name="Song Y."/>
            <person name="Salvetti E."/>
            <person name="Wrobel A."/>
            <person name="Rasinkangas P."/>
            <person name="Parkhill J."/>
            <person name="Rea M.C."/>
            <person name="O'Sullivan O."/>
            <person name="Ritari J."/>
            <person name="Douillard F.P."/>
            <person name="Paul Ross R."/>
            <person name="Yang R."/>
            <person name="Briner A.E."/>
            <person name="Felis G.E."/>
            <person name="de Vos W.M."/>
            <person name="Barrangou R."/>
            <person name="Klaenhammer T.R."/>
            <person name="Caufield P.W."/>
            <person name="Cui Y."/>
            <person name="Zhang H."/>
            <person name="O'Toole P.W."/>
        </authorList>
    </citation>
    <scope>NUCLEOTIDE SEQUENCE [LARGE SCALE GENOMIC DNA]</scope>
    <source>
        <strain evidence="8 9">DSM 18630</strain>
    </source>
</reference>
<dbReference type="PROSITE" id="PS51099">
    <property type="entry name" value="PTS_EIIB_TYPE_2"/>
    <property type="match status" value="1"/>
</dbReference>
<evidence type="ECO:0000256" key="4">
    <source>
        <dbReference type="ARBA" id="ARBA00023163"/>
    </source>
</evidence>
<comment type="caution">
    <text evidence="8">The sequence shown here is derived from an EMBL/GenBank/DDBJ whole genome shotgun (WGS) entry which is preliminary data.</text>
</comment>
<gene>
    <name evidence="8" type="ORF">FC89_GL002373</name>
</gene>
<dbReference type="STRING" id="1423750.FC89_GL002373"/>
<feature type="domain" description="PTS EIIB type-2" evidence="6">
    <location>
        <begin position="233"/>
        <end position="322"/>
    </location>
</feature>
<dbReference type="PROSITE" id="PS51094">
    <property type="entry name" value="PTS_EIIA_TYPE_2"/>
    <property type="match status" value="1"/>
</dbReference>
<evidence type="ECO:0000256" key="1">
    <source>
        <dbReference type="ARBA" id="ARBA00022679"/>
    </source>
</evidence>
<keyword evidence="4" id="KW-0804">Transcription</keyword>
<dbReference type="GO" id="GO:0009401">
    <property type="term" value="P:phosphoenolpyruvate-dependent sugar phosphotransferase system"/>
    <property type="evidence" value="ECO:0007669"/>
    <property type="project" value="InterPro"/>
</dbReference>
<evidence type="ECO:0000259" key="5">
    <source>
        <dbReference type="PROSITE" id="PS51094"/>
    </source>
</evidence>
<dbReference type="PATRIC" id="fig|1423750.3.peg.2416"/>
<accession>A0A0R1VM53</accession>